<evidence type="ECO:0000256" key="1">
    <source>
        <dbReference type="SAM" id="SignalP"/>
    </source>
</evidence>
<dbReference type="AlphaFoldDB" id="A0A0A8ZIL5"/>
<organism evidence="2">
    <name type="scientific">Arundo donax</name>
    <name type="common">Giant reed</name>
    <name type="synonym">Donax arundinaceus</name>
    <dbReference type="NCBI Taxonomy" id="35708"/>
    <lineage>
        <taxon>Eukaryota</taxon>
        <taxon>Viridiplantae</taxon>
        <taxon>Streptophyta</taxon>
        <taxon>Embryophyta</taxon>
        <taxon>Tracheophyta</taxon>
        <taxon>Spermatophyta</taxon>
        <taxon>Magnoliopsida</taxon>
        <taxon>Liliopsida</taxon>
        <taxon>Poales</taxon>
        <taxon>Poaceae</taxon>
        <taxon>PACMAD clade</taxon>
        <taxon>Arundinoideae</taxon>
        <taxon>Arundineae</taxon>
        <taxon>Arundo</taxon>
    </lineage>
</organism>
<feature type="signal peptide" evidence="1">
    <location>
        <begin position="1"/>
        <end position="20"/>
    </location>
</feature>
<feature type="chain" id="PRO_5002062243" evidence="1">
    <location>
        <begin position="21"/>
        <end position="55"/>
    </location>
</feature>
<protein>
    <submittedName>
        <fullName evidence="2">Uncharacterized protein</fullName>
    </submittedName>
</protein>
<name>A0A0A8ZIL5_ARUDO</name>
<reference evidence="2" key="1">
    <citation type="submission" date="2014-09" db="EMBL/GenBank/DDBJ databases">
        <authorList>
            <person name="Magalhaes I.L.F."/>
            <person name="Oliveira U."/>
            <person name="Santos F.R."/>
            <person name="Vidigal T.H.D.A."/>
            <person name="Brescovit A.D."/>
            <person name="Santos A.J."/>
        </authorList>
    </citation>
    <scope>NUCLEOTIDE SEQUENCE</scope>
    <source>
        <tissue evidence="2">Shoot tissue taken approximately 20 cm above the soil surface</tissue>
    </source>
</reference>
<dbReference type="EMBL" id="GBRH01261320">
    <property type="protein sequence ID" value="JAD36575.1"/>
    <property type="molecule type" value="Transcribed_RNA"/>
</dbReference>
<reference evidence="2" key="2">
    <citation type="journal article" date="2015" name="Data Brief">
        <title>Shoot transcriptome of the giant reed, Arundo donax.</title>
        <authorList>
            <person name="Barrero R.A."/>
            <person name="Guerrero F.D."/>
            <person name="Moolhuijzen P."/>
            <person name="Goolsby J.A."/>
            <person name="Tidwell J."/>
            <person name="Bellgard S.E."/>
            <person name="Bellgard M.I."/>
        </authorList>
    </citation>
    <scope>NUCLEOTIDE SEQUENCE</scope>
    <source>
        <tissue evidence="2">Shoot tissue taken approximately 20 cm above the soil surface</tissue>
    </source>
</reference>
<evidence type="ECO:0000313" key="2">
    <source>
        <dbReference type="EMBL" id="JAD36575.1"/>
    </source>
</evidence>
<accession>A0A0A8ZIL5</accession>
<sequence length="55" mass="6648">MIIITHFILTILNRLSFFRCQTSQLIITGNCFAGKSEHFYATRRVWLRRFWTIII</sequence>
<keyword evidence="1" id="KW-0732">Signal</keyword>
<proteinExistence type="predicted"/>